<name>A0A5J4PVB1_9ZZZZ</name>
<dbReference type="Pfam" id="PF02810">
    <property type="entry name" value="SEC-C"/>
    <property type="match status" value="1"/>
</dbReference>
<dbReference type="SUPFAM" id="SSF103642">
    <property type="entry name" value="Sec-C motif"/>
    <property type="match status" value="1"/>
</dbReference>
<protein>
    <recommendedName>
        <fullName evidence="2">Protein translocase subunit SecA</fullName>
    </recommendedName>
</protein>
<dbReference type="PANTHER" id="PTHR33747">
    <property type="entry name" value="UPF0225 PROTEIN SCO1677"/>
    <property type="match status" value="1"/>
</dbReference>
<accession>A0A5J4PVB1</accession>
<evidence type="ECO:0000313" key="1">
    <source>
        <dbReference type="EMBL" id="KAA6313425.1"/>
    </source>
</evidence>
<feature type="non-terminal residue" evidence="1">
    <location>
        <position position="1"/>
    </location>
</feature>
<sequence>IPELMKMLIKEIDEVVDKDWNADKFLSLLRRYVNSLPRWILKGNSPNEVFDRANYLRILPQMAEDADEMNEKSHLSPAAPYRDISKIGYNDPCPCGSGKKYKKCCGNN</sequence>
<gene>
    <name evidence="1" type="ORF">EZS27_035801</name>
</gene>
<comment type="caution">
    <text evidence="1">The sequence shown here is derived from an EMBL/GenBank/DDBJ whole genome shotgun (WGS) entry which is preliminary data.</text>
</comment>
<reference evidence="1" key="1">
    <citation type="submission" date="2019-03" db="EMBL/GenBank/DDBJ databases">
        <title>Single cell metagenomics reveals metabolic interactions within the superorganism composed of flagellate Streblomastix strix and complex community of Bacteroidetes bacteria on its surface.</title>
        <authorList>
            <person name="Treitli S.C."/>
            <person name="Kolisko M."/>
            <person name="Husnik F."/>
            <person name="Keeling P."/>
            <person name="Hampl V."/>
        </authorList>
    </citation>
    <scope>NUCLEOTIDE SEQUENCE</scope>
    <source>
        <strain evidence="1">STM</strain>
    </source>
</reference>
<dbReference type="InterPro" id="IPR004027">
    <property type="entry name" value="SEC_C_motif"/>
</dbReference>
<organism evidence="1">
    <name type="scientific">termite gut metagenome</name>
    <dbReference type="NCBI Taxonomy" id="433724"/>
    <lineage>
        <taxon>unclassified sequences</taxon>
        <taxon>metagenomes</taxon>
        <taxon>organismal metagenomes</taxon>
    </lineage>
</organism>
<proteinExistence type="predicted"/>
<dbReference type="Gene3D" id="3.10.450.50">
    <property type="match status" value="1"/>
</dbReference>
<dbReference type="PANTHER" id="PTHR33747:SF1">
    <property type="entry name" value="ADENYLATE CYCLASE-ASSOCIATED CAP C-TERMINAL DOMAIN-CONTAINING PROTEIN"/>
    <property type="match status" value="1"/>
</dbReference>
<dbReference type="AlphaFoldDB" id="A0A5J4PVB1"/>
<evidence type="ECO:0008006" key="2">
    <source>
        <dbReference type="Google" id="ProtNLM"/>
    </source>
</evidence>
<dbReference type="EMBL" id="SNRY01006069">
    <property type="protein sequence ID" value="KAA6313425.1"/>
    <property type="molecule type" value="Genomic_DNA"/>
</dbReference>